<dbReference type="EMBL" id="CP072133">
    <property type="protein sequence ID" value="QTH70452.1"/>
    <property type="molecule type" value="Genomic_DNA"/>
</dbReference>
<keyword evidence="3" id="KW-0406">Ion transport</keyword>
<dbReference type="SUPFAM" id="SSF81324">
    <property type="entry name" value="Voltage-gated potassium channels"/>
    <property type="match status" value="1"/>
</dbReference>
<dbReference type="GO" id="GO:0034220">
    <property type="term" value="P:monoatomic ion transmembrane transport"/>
    <property type="evidence" value="ECO:0007669"/>
    <property type="project" value="UniProtKB-KW"/>
</dbReference>
<keyword evidence="1" id="KW-1133">Transmembrane helix</keyword>
<keyword evidence="1" id="KW-0812">Transmembrane</keyword>
<accession>A0A975HK15</accession>
<evidence type="ECO:0000259" key="2">
    <source>
        <dbReference type="Pfam" id="PF07885"/>
    </source>
</evidence>
<protein>
    <submittedName>
        <fullName evidence="3">Two pore domain potassium channel family protein</fullName>
    </submittedName>
</protein>
<dbReference type="Pfam" id="PF07885">
    <property type="entry name" value="Ion_trans_2"/>
    <property type="match status" value="1"/>
</dbReference>
<dbReference type="PANTHER" id="PTHR43833">
    <property type="entry name" value="POTASSIUM CHANNEL PROTEIN 2-RELATED-RELATED"/>
    <property type="match status" value="1"/>
</dbReference>
<feature type="transmembrane region" description="Helical" evidence="1">
    <location>
        <begin position="21"/>
        <end position="42"/>
    </location>
</feature>
<evidence type="ECO:0000256" key="1">
    <source>
        <dbReference type="SAM" id="Phobius"/>
    </source>
</evidence>
<sequence>MPVIFKRFIAMIVQHVDKASWQMLSLVTFAHMGLTWIALYAANETALLGLNTFVYYYIVTTSTVGYGDFSASSELGRWVVALWQIPFGLALFGIILGKVGQLATFWIRRAMTGNKDFSHMTDHIIIFGWHSVRTKKMIDYILADTKRKARRILLVVTDEMEHPFLHYPEVDFAKLMTFTDDSELTRVALMSADKVIIDGKDDDQTFTTALKISPIVKPTCHISAHFEDESKVSLLLMHCRNVECSSSKSAEILVRSMQDPGSSRVQEELLSTLHGDTQFCLEVPEGVATFSFGDVFQKFKAQYNAIVLGVAHDLSASDMDLNPPLDYRIQSGDILHYIAPERILVTEVDWTKLASN</sequence>
<gene>
    <name evidence="3" type="ORF">J5O05_10655</name>
</gene>
<organism evidence="3 4">
    <name type="scientific">Pseudoalteromonas xiamenensis</name>
    <dbReference type="NCBI Taxonomy" id="882626"/>
    <lineage>
        <taxon>Bacteria</taxon>
        <taxon>Pseudomonadati</taxon>
        <taxon>Pseudomonadota</taxon>
        <taxon>Gammaproteobacteria</taxon>
        <taxon>Alteromonadales</taxon>
        <taxon>Pseudoalteromonadaceae</taxon>
        <taxon>Pseudoalteromonas</taxon>
    </lineage>
</organism>
<dbReference type="KEGG" id="pxi:J5O05_10655"/>
<evidence type="ECO:0000313" key="4">
    <source>
        <dbReference type="Proteomes" id="UP000664904"/>
    </source>
</evidence>
<feature type="domain" description="Potassium channel" evidence="2">
    <location>
        <begin position="48"/>
        <end position="103"/>
    </location>
</feature>
<keyword evidence="1" id="KW-0472">Membrane</keyword>
<evidence type="ECO:0000313" key="3">
    <source>
        <dbReference type="EMBL" id="QTH70452.1"/>
    </source>
</evidence>
<dbReference type="RefSeq" id="WP_208842047.1">
    <property type="nucleotide sequence ID" value="NZ_CP072133.1"/>
</dbReference>
<proteinExistence type="predicted"/>
<keyword evidence="3" id="KW-0813">Transport</keyword>
<dbReference type="InterPro" id="IPR050721">
    <property type="entry name" value="Trk_Ktr_HKT_K-transport"/>
</dbReference>
<dbReference type="Gene3D" id="1.10.287.70">
    <property type="match status" value="1"/>
</dbReference>
<keyword evidence="4" id="KW-1185">Reference proteome</keyword>
<dbReference type="Gene3D" id="3.40.50.720">
    <property type="entry name" value="NAD(P)-binding Rossmann-like Domain"/>
    <property type="match status" value="1"/>
</dbReference>
<keyword evidence="3" id="KW-0407">Ion channel</keyword>
<feature type="transmembrane region" description="Helical" evidence="1">
    <location>
        <begin position="78"/>
        <end position="99"/>
    </location>
</feature>
<dbReference type="PANTHER" id="PTHR43833:SF9">
    <property type="entry name" value="POTASSIUM CHANNEL PROTEIN YUGO-RELATED"/>
    <property type="match status" value="1"/>
</dbReference>
<dbReference type="Proteomes" id="UP000664904">
    <property type="component" value="Chromosome"/>
</dbReference>
<dbReference type="AlphaFoldDB" id="A0A975HK15"/>
<dbReference type="InterPro" id="IPR013099">
    <property type="entry name" value="K_chnl_dom"/>
</dbReference>
<reference evidence="3" key="1">
    <citation type="submission" date="2021-03" db="EMBL/GenBank/DDBJ databases">
        <title>Complete Genome of Pseudoalteromonas xiamenensis STKMTI.2, a new potential marine bacterium producing anti-Vibrio compounds.</title>
        <authorList>
            <person name="Handayani D.P."/>
            <person name="Isnansetyo A."/>
            <person name="Istiqomah I."/>
            <person name="Jumina J."/>
        </authorList>
    </citation>
    <scope>NUCLEOTIDE SEQUENCE</scope>
    <source>
        <strain evidence="3">STKMTI.2</strain>
    </source>
</reference>
<name>A0A975HK15_9GAMM</name>